<dbReference type="Gene3D" id="2.60.40.650">
    <property type="match status" value="1"/>
</dbReference>
<dbReference type="PROSITE" id="PS50268">
    <property type="entry name" value="CADHERIN_2"/>
    <property type="match status" value="2"/>
</dbReference>
<dbReference type="InterPro" id="IPR046540">
    <property type="entry name" value="DMFA2_C"/>
</dbReference>
<dbReference type="OrthoDB" id="505641at2"/>
<dbReference type="CDD" id="cd11304">
    <property type="entry name" value="Cadherin_repeat"/>
    <property type="match status" value="2"/>
</dbReference>
<protein>
    <recommendedName>
        <fullName evidence="1">Cadherin domain-containing protein</fullName>
    </recommendedName>
</protein>
<dbReference type="InterPro" id="IPR002126">
    <property type="entry name" value="Cadherin-like_dom"/>
</dbReference>
<feature type="domain" description="Cadherin" evidence="1">
    <location>
        <begin position="1115"/>
        <end position="1203"/>
    </location>
</feature>
<feature type="domain" description="Cadherin" evidence="1">
    <location>
        <begin position="827"/>
        <end position="930"/>
    </location>
</feature>
<dbReference type="RefSeq" id="WP_081847175.1">
    <property type="nucleotide sequence ID" value="NZ_AUNB01000043.1"/>
</dbReference>
<dbReference type="Proteomes" id="UP000027471">
    <property type="component" value="Unassembled WGS sequence"/>
</dbReference>
<dbReference type="GO" id="GO:0016020">
    <property type="term" value="C:membrane"/>
    <property type="evidence" value="ECO:0007669"/>
    <property type="project" value="InterPro"/>
</dbReference>
<evidence type="ECO:0000313" key="2">
    <source>
        <dbReference type="EMBL" id="KEO57099.1"/>
    </source>
</evidence>
<dbReference type="SUPFAM" id="SSF81296">
    <property type="entry name" value="E set domains"/>
    <property type="match status" value="1"/>
</dbReference>
<dbReference type="SMART" id="SM00112">
    <property type="entry name" value="CA"/>
    <property type="match status" value="2"/>
</dbReference>
<dbReference type="GO" id="GO:0005509">
    <property type="term" value="F:calcium ion binding"/>
    <property type="evidence" value="ECO:0007669"/>
    <property type="project" value="InterPro"/>
</dbReference>
<name>A0A074JKX8_9RHOB</name>
<dbReference type="Pfam" id="PF13313">
    <property type="entry name" value="DUF4082"/>
    <property type="match status" value="3"/>
</dbReference>
<comment type="caution">
    <text evidence="2">The sequence shown here is derived from an EMBL/GenBank/DDBJ whole genome shotgun (WGS) entry which is preliminary data.</text>
</comment>
<dbReference type="Pfam" id="PF20254">
    <property type="entry name" value="DMFA2_C"/>
    <property type="match status" value="1"/>
</dbReference>
<accession>A0A074JKX8</accession>
<dbReference type="InterPro" id="IPR015919">
    <property type="entry name" value="Cadherin-like_sf"/>
</dbReference>
<dbReference type="InterPro" id="IPR025141">
    <property type="entry name" value="DUF4082"/>
</dbReference>
<keyword evidence="3" id="KW-1185">Reference proteome</keyword>
<dbReference type="EMBL" id="AUNB01000043">
    <property type="protein sequence ID" value="KEO57099.1"/>
    <property type="molecule type" value="Genomic_DNA"/>
</dbReference>
<proteinExistence type="predicted"/>
<sequence length="1386" mass="145895">MADNQIVIENQKQGTAREIWDAPASNQIEGFATDISVDTGDEISFKINVNAADGVDIPYHIEIYRLGYYGGDGATLVTTINGLVGTAQPDPITDDRGLVDAGNWSESASWLTPETAVSGVYLAKLVRDDNGETNQIPFILREDDLRADGSRSDIVLQTSDTTWQAYNGWGGNNGEIAGNFYGGYDDAAPPPEDAGPFGADRAFAVSYNRPFTTRDGGGYASGAQDYVFGADYAAIYWLEKNGYDISYISGVDTDRLGPSALLGHEAYISVGHDEYWSGDQRANVEAARDAGVNLLFWGGNDVYWKTRYEPSIDGNDTDYRTLITYKETWANYSLSAGPDDYANIDPSNEWTGTWRDMRFVDAVDAQGNPTAEGATPENALTGQLFVGDGGISDVGLDVPQELSGLRLWRDTSVEGVGADDISPAIIGYEWNTVPDDEYRPAGLILLSSTEVEWDEILVDQGSRTTPGTGTHSLSLYRAASGALVFGAGTVFWSWGLSNEHDSSPYGGELENTALKQFTVNLFADMGIQPGVSDLVLASQSLVRATPSTDTVAATATLTDLPEEIVALAPFVISGTATDDDGDPLTDDGQVAMVEVSFDNGATWRPASGYTNWTYEWTPAEVGSYQIVARAIDDSLNIPSSIGLANDVVTVTPAPLPDTFSLFNGAAITPNALNEGVSLELGMRFAPTQSGIITELHYFRTLTDSDDTDIRDGHLWDASGNLLATVNFTSAPGESGWQTATLSAPVTVIAGTTYTASYHTEDAYAATAGFFTQDFSDPYDQLTAPNGLNGVYAYSVTPVVPEGSYEATNYWVDVTYEIGVPDNAAPVFTSDSSFNMAENQTLAAILAADDPDDDPLSFSIAGGADAGSFSVGSSNGALSFLNAPDYEAPGDAGADNVYDLIVSVSDGINDPVEQAIQIAVSDVNPEVPPSAVYSLFDEGAVSANAINDSSTVELGVRFTPTQTGTINELRYFRSVGDSGDTDLRAGHLWDANGNLLATAQFDSAPGESGWQTAVLSSPILVSAGQTYTASYGTDDNYVGSQGYFASDITDASGNLTAPGVVNGVYAYGSTPSVPTASYNSTNYWVDVGFELGVPANDAPVISSPSAFSAAENQLSVGTVSATDGDGNLLSFAIAGGADAARFAIDAQSGALSFVSAPNFELPADAGGDNIYDVTVSVSDGIASPVTQAVQVSITDVEPETAPTFATLFEASDAPASTITSEATDYELGVKFTANAAGDVTDLRYYRGAADSGDTDIRTLNIWDDSGVNLGSVTVQSDPGESGWQVGALTTPVELTPGATYVASYGTTQNYVATNGYFNASHDGTDGLLSAPAGDNGVFAANTTGIFPTQSWASSNYWVDVGFTPDLPEDEFVFAAESAPADTGDFLF</sequence>
<reference evidence="2 3" key="1">
    <citation type="journal article" date="2015" name="Antonie Van Leeuwenhoek">
        <title>Thioclava indica sp. nov., isolated from surface seawater of the Indian Ocean.</title>
        <authorList>
            <person name="Liu Y."/>
            <person name="Lai Q."/>
            <person name="Du J."/>
            <person name="Xu H."/>
            <person name="Jiang L."/>
            <person name="Shao Z."/>
        </authorList>
    </citation>
    <scope>NUCLEOTIDE SEQUENCE [LARGE SCALE GENOMIC DNA]</scope>
    <source>
        <strain evidence="2 3">DT23-4</strain>
    </source>
</reference>
<dbReference type="STRING" id="1353528.DT23_17160"/>
<dbReference type="GO" id="GO:0007156">
    <property type="term" value="P:homophilic cell adhesion via plasma membrane adhesion molecules"/>
    <property type="evidence" value="ECO:0007669"/>
    <property type="project" value="InterPro"/>
</dbReference>
<dbReference type="Pfam" id="PF17963">
    <property type="entry name" value="Big_9"/>
    <property type="match status" value="1"/>
</dbReference>
<evidence type="ECO:0000313" key="3">
    <source>
        <dbReference type="Proteomes" id="UP000027471"/>
    </source>
</evidence>
<dbReference type="SUPFAM" id="SSF49313">
    <property type="entry name" value="Cadherin-like"/>
    <property type="match status" value="2"/>
</dbReference>
<gene>
    <name evidence="2" type="ORF">DT23_17160</name>
</gene>
<dbReference type="Gene3D" id="2.60.40.60">
    <property type="entry name" value="Cadherins"/>
    <property type="match status" value="2"/>
</dbReference>
<dbReference type="eggNOG" id="COG1749">
    <property type="taxonomic scope" value="Bacteria"/>
</dbReference>
<dbReference type="InterPro" id="IPR014756">
    <property type="entry name" value="Ig_E-set"/>
</dbReference>
<organism evidence="2 3">
    <name type="scientific">Thioclava indica</name>
    <dbReference type="NCBI Taxonomy" id="1353528"/>
    <lineage>
        <taxon>Bacteria</taxon>
        <taxon>Pseudomonadati</taxon>
        <taxon>Pseudomonadota</taxon>
        <taxon>Alphaproteobacteria</taxon>
        <taxon>Rhodobacterales</taxon>
        <taxon>Paracoccaceae</taxon>
        <taxon>Thioclava</taxon>
    </lineage>
</organism>
<evidence type="ECO:0000259" key="1">
    <source>
        <dbReference type="PROSITE" id="PS50268"/>
    </source>
</evidence>